<dbReference type="InterPro" id="IPR014710">
    <property type="entry name" value="RmlC-like_jellyroll"/>
</dbReference>
<dbReference type="InterPro" id="IPR050253">
    <property type="entry name" value="Seed_Storage-Functional"/>
</dbReference>
<dbReference type="OrthoDB" id="2019862at2759"/>
<dbReference type="eggNOG" id="ENOG502QRZP">
    <property type="taxonomic scope" value="Eukaryota"/>
</dbReference>
<evidence type="ECO:0000256" key="1">
    <source>
        <dbReference type="SAM" id="MobiDB-lite"/>
    </source>
</evidence>
<dbReference type="Proteomes" id="UP000189703">
    <property type="component" value="Unplaced"/>
</dbReference>
<evidence type="ECO:0000313" key="4">
    <source>
        <dbReference type="Proteomes" id="UP000189703"/>
    </source>
</evidence>
<feature type="compositionally biased region" description="Polar residues" evidence="1">
    <location>
        <begin position="412"/>
        <end position="431"/>
    </location>
</feature>
<dbReference type="InParanoid" id="A0A1U7ZCD6"/>
<dbReference type="FunCoup" id="A0A1U7ZCD6">
    <property type="interactions" value="284"/>
</dbReference>
<feature type="region of interest" description="Disordered" evidence="1">
    <location>
        <begin position="409"/>
        <end position="431"/>
    </location>
</feature>
<sequence length="431" mass="47953">MGMSMMKGKATFFLLLLLPVFFSVGYAREEERGERGRGEIFLLQHSKQVFQTDAGQMRVVRGLRTKGVESPMHIGFITMEPNTFFIPQYIDSNLIIFVHEGEGKIGRISHGRQLEEGQLKVGDVYRIPAGSAFYLMNNGKDQRLQIICGIDTSESIQSGLFQSFFIGGGSYPRSVLRGFDQTTLAAAFNVSSSELEDILIGQEGGPIIFVKDADHLDRWTSTWTELLKSEYRHRGVPSTTASYSLYDRKPDFKNNYGWSVAVDEEDFSALRHSGIGVYYVNLTAGSMMAPHVNPTATEYGVVLRGSGLIEVVFPNGTTAMTAEVDEGDVFWVPRYFPFCQTASMIGPMEFFGFTTSARKNRPQFLVGASSILHTMSGPELATAFDVSEERLQKLIDAQRESIILPSTPAVPENTQQQQANNGRRNLGFNYS</sequence>
<dbReference type="SMART" id="SM00835">
    <property type="entry name" value="Cupin_1"/>
    <property type="match status" value="2"/>
</dbReference>
<dbReference type="Pfam" id="PF00190">
    <property type="entry name" value="Cupin_1"/>
    <property type="match status" value="2"/>
</dbReference>
<dbReference type="AlphaFoldDB" id="A0A1U7ZCD6"/>
<evidence type="ECO:0000256" key="2">
    <source>
        <dbReference type="SAM" id="SignalP"/>
    </source>
</evidence>
<proteinExistence type="predicted"/>
<dbReference type="Gene3D" id="2.60.120.10">
    <property type="entry name" value="Jelly Rolls"/>
    <property type="match status" value="2"/>
</dbReference>
<feature type="chain" id="PRO_5010553786" evidence="2">
    <location>
        <begin position="28"/>
        <end position="431"/>
    </location>
</feature>
<keyword evidence="4" id="KW-1185">Reference proteome</keyword>
<dbReference type="OMA" id="SIWANFL"/>
<feature type="domain" description="Cupin type-1" evidence="3">
    <location>
        <begin position="243"/>
        <end position="392"/>
    </location>
</feature>
<name>A0A1U7ZCD6_NELNU</name>
<dbReference type="GeneID" id="104588642"/>
<dbReference type="SUPFAM" id="SSF51182">
    <property type="entry name" value="RmlC-like cupins"/>
    <property type="match status" value="1"/>
</dbReference>
<dbReference type="CDD" id="cd02245">
    <property type="entry name" value="cupin_7S_vicilin-like_C"/>
    <property type="match status" value="1"/>
</dbReference>
<gene>
    <name evidence="5" type="primary">LOC104588642</name>
</gene>
<dbReference type="InterPro" id="IPR006045">
    <property type="entry name" value="Cupin_1"/>
</dbReference>
<accession>A0A1U7ZCD6</accession>
<protein>
    <submittedName>
        <fullName evidence="5">Vicilin-like seed storage protein At2g28490</fullName>
    </submittedName>
</protein>
<dbReference type="KEGG" id="nnu:104588642"/>
<dbReference type="RefSeq" id="XP_010244960.1">
    <property type="nucleotide sequence ID" value="XM_010246658.2"/>
</dbReference>
<keyword evidence="2" id="KW-0732">Signal</keyword>
<organism evidence="4 5">
    <name type="scientific">Nelumbo nucifera</name>
    <name type="common">Sacred lotus</name>
    <dbReference type="NCBI Taxonomy" id="4432"/>
    <lineage>
        <taxon>Eukaryota</taxon>
        <taxon>Viridiplantae</taxon>
        <taxon>Streptophyta</taxon>
        <taxon>Embryophyta</taxon>
        <taxon>Tracheophyta</taxon>
        <taxon>Spermatophyta</taxon>
        <taxon>Magnoliopsida</taxon>
        <taxon>Proteales</taxon>
        <taxon>Nelumbonaceae</taxon>
        <taxon>Nelumbo</taxon>
    </lineage>
</organism>
<feature type="signal peptide" evidence="2">
    <location>
        <begin position="1"/>
        <end position="27"/>
    </location>
</feature>
<dbReference type="PANTHER" id="PTHR31189:SF2">
    <property type="entry name" value="RMLC-LIKE CUPINS SUPERFAMILY PROTEIN"/>
    <property type="match status" value="1"/>
</dbReference>
<dbReference type="CDD" id="cd02244">
    <property type="entry name" value="cupin_7S_vicilin-like_N"/>
    <property type="match status" value="1"/>
</dbReference>
<reference evidence="5" key="1">
    <citation type="submission" date="2025-08" db="UniProtKB">
        <authorList>
            <consortium name="RefSeq"/>
        </authorList>
    </citation>
    <scope>IDENTIFICATION</scope>
</reference>
<evidence type="ECO:0000259" key="3">
    <source>
        <dbReference type="SMART" id="SM00835"/>
    </source>
</evidence>
<feature type="domain" description="Cupin type-1" evidence="3">
    <location>
        <begin position="41"/>
        <end position="196"/>
    </location>
</feature>
<evidence type="ECO:0000313" key="5">
    <source>
        <dbReference type="RefSeq" id="XP_010244960.1"/>
    </source>
</evidence>
<dbReference type="PANTHER" id="PTHR31189">
    <property type="entry name" value="OS03G0336100 PROTEIN-RELATED"/>
    <property type="match status" value="1"/>
</dbReference>
<dbReference type="InterPro" id="IPR011051">
    <property type="entry name" value="RmlC_Cupin_sf"/>
</dbReference>